<dbReference type="Proteomes" id="UP000036403">
    <property type="component" value="Unassembled WGS sequence"/>
</dbReference>
<dbReference type="PROSITE" id="PS50879">
    <property type="entry name" value="RNASE_H_1"/>
    <property type="match status" value="1"/>
</dbReference>
<evidence type="ECO:0000256" key="1">
    <source>
        <dbReference type="SAM" id="Coils"/>
    </source>
</evidence>
<evidence type="ECO:0000313" key="4">
    <source>
        <dbReference type="EMBL" id="KMQ85328.1"/>
    </source>
</evidence>
<dbReference type="InterPro" id="IPR012337">
    <property type="entry name" value="RNaseH-like_sf"/>
</dbReference>
<dbReference type="CDD" id="cd09276">
    <property type="entry name" value="Rnase_HI_RT_non_LTR"/>
    <property type="match status" value="1"/>
</dbReference>
<feature type="coiled-coil region" evidence="1">
    <location>
        <begin position="48"/>
        <end position="75"/>
    </location>
</feature>
<dbReference type="InterPro" id="IPR002156">
    <property type="entry name" value="RNaseH_domain"/>
</dbReference>
<organism evidence="4 5">
    <name type="scientific">Lasius niger</name>
    <name type="common">Black garden ant</name>
    <dbReference type="NCBI Taxonomy" id="67767"/>
    <lineage>
        <taxon>Eukaryota</taxon>
        <taxon>Metazoa</taxon>
        <taxon>Ecdysozoa</taxon>
        <taxon>Arthropoda</taxon>
        <taxon>Hexapoda</taxon>
        <taxon>Insecta</taxon>
        <taxon>Pterygota</taxon>
        <taxon>Neoptera</taxon>
        <taxon>Endopterygota</taxon>
        <taxon>Hymenoptera</taxon>
        <taxon>Apocrita</taxon>
        <taxon>Aculeata</taxon>
        <taxon>Formicoidea</taxon>
        <taxon>Formicidae</taxon>
        <taxon>Formicinae</taxon>
        <taxon>Lasius</taxon>
        <taxon>Lasius</taxon>
    </lineage>
</organism>
<evidence type="ECO:0000259" key="2">
    <source>
        <dbReference type="PROSITE" id="PS50879"/>
    </source>
</evidence>
<feature type="domain" description="RNase H type-1" evidence="2">
    <location>
        <begin position="1"/>
        <end position="114"/>
    </location>
</feature>
<dbReference type="InterPro" id="IPR036397">
    <property type="entry name" value="RNaseH_sf"/>
</dbReference>
<dbReference type="Pfam" id="PF00075">
    <property type="entry name" value="RNase_H"/>
    <property type="match status" value="1"/>
</dbReference>
<feature type="non-terminal residue" evidence="4">
    <location>
        <position position="1"/>
    </location>
</feature>
<dbReference type="STRING" id="67767.A0A0J7K4D1"/>
<evidence type="ECO:0000313" key="3">
    <source>
        <dbReference type="EMBL" id="KMQ85225.1"/>
    </source>
</evidence>
<dbReference type="GO" id="GO:0004523">
    <property type="term" value="F:RNA-DNA hybrid ribonuclease activity"/>
    <property type="evidence" value="ECO:0007669"/>
    <property type="project" value="InterPro"/>
</dbReference>
<dbReference type="OrthoDB" id="6914745at2759"/>
<dbReference type="EMBL" id="LBMM01014314">
    <property type="protein sequence ID" value="KMQ85225.1"/>
    <property type="molecule type" value="Genomic_DNA"/>
</dbReference>
<reference evidence="4 5" key="1">
    <citation type="submission" date="2015-04" db="EMBL/GenBank/DDBJ databases">
        <title>Lasius niger genome sequencing.</title>
        <authorList>
            <person name="Konorov E.A."/>
            <person name="Nikitin M.A."/>
            <person name="Kirill M.V."/>
            <person name="Chang P."/>
        </authorList>
    </citation>
    <scope>NUCLEOTIDE SEQUENCE [LARGE SCALE GENOMIC DNA]</scope>
    <source>
        <tissue evidence="4">Whole</tissue>
    </source>
</reference>
<dbReference type="Gene3D" id="3.30.420.10">
    <property type="entry name" value="Ribonuclease H-like superfamily/Ribonuclease H"/>
    <property type="match status" value="1"/>
</dbReference>
<dbReference type="EMBL" id="LBMM01014103">
    <property type="protein sequence ID" value="KMQ85328.1"/>
    <property type="molecule type" value="Genomic_DNA"/>
</dbReference>
<comment type="caution">
    <text evidence="4">The sequence shown here is derived from an EMBL/GenBank/DDBJ whole genome shotgun (WGS) entry which is preliminary data.</text>
</comment>
<accession>A0A0J7K4D1</accession>
<dbReference type="SUPFAM" id="SSF53098">
    <property type="entry name" value="Ribonuclease H-like"/>
    <property type="match status" value="1"/>
</dbReference>
<dbReference type="PaxDb" id="67767-A0A0J7K4D1"/>
<dbReference type="GO" id="GO:0003676">
    <property type="term" value="F:nucleic acid binding"/>
    <property type="evidence" value="ECO:0007669"/>
    <property type="project" value="InterPro"/>
</dbReference>
<protein>
    <submittedName>
        <fullName evidence="4">Pol-like protein</fullName>
    </submittedName>
</protein>
<sequence>VIEEQEIAYKTSMNKLCSSYTAEAFAIKAALELMEKEAEERPNTIVILTDSKSTLQAIKNNLNVYKNKYDREIRRRHFTLEEEHNKRKIYIWIPAHEGIMGNEMVDQLAKVATGEEEDTLQL</sequence>
<proteinExistence type="predicted"/>
<evidence type="ECO:0000313" key="5">
    <source>
        <dbReference type="Proteomes" id="UP000036403"/>
    </source>
</evidence>
<name>A0A0J7K4D1_LASNI</name>
<keyword evidence="1" id="KW-0175">Coiled coil</keyword>
<dbReference type="AlphaFoldDB" id="A0A0J7K4D1"/>
<keyword evidence="5" id="KW-1185">Reference proteome</keyword>
<gene>
    <name evidence="4" type="ORF">RF55_16193</name>
    <name evidence="3" type="ORF">RF55_16346</name>
</gene>